<reference evidence="3" key="2">
    <citation type="submission" date="2025-09" db="UniProtKB">
        <authorList>
            <consortium name="Ensembl"/>
        </authorList>
    </citation>
    <scope>IDENTIFICATION</scope>
</reference>
<dbReference type="Gene3D" id="2.120.10.30">
    <property type="entry name" value="TolB, C-terminal domain"/>
    <property type="match status" value="2"/>
</dbReference>
<name>A0A8C4R492_EPTBU</name>
<evidence type="ECO:0000256" key="1">
    <source>
        <dbReference type="ARBA" id="ARBA00022737"/>
    </source>
</evidence>
<dbReference type="InterPro" id="IPR001258">
    <property type="entry name" value="NHL_repeat"/>
</dbReference>
<evidence type="ECO:0000259" key="2">
    <source>
        <dbReference type="Pfam" id="PF13905"/>
    </source>
</evidence>
<dbReference type="GeneTree" id="ENSGT00390000015483"/>
<dbReference type="InterPro" id="IPR012336">
    <property type="entry name" value="Thioredoxin-like_fold"/>
</dbReference>
<sequence>ALDRGVRSEGLLGVTLSSSSKLTHQLLNLTWLNVERALSLHNDLHGKIVLLDFFTYCCINCLHILPDLQTLERCWKDTDGLVVIGVHSAKFPHEKVTDGVLAAVQRHNIEHPVVCDGEAQLWQALGVSCWPTVLLIGPRANPLFAFAGEGHSATLSSAVAAALRYYRCINHSPVGLAPFKEPLPSSILRFPGKICLLDEEEGQPAGLVIADTGNHRVLVIDTTGQVLYCVGGKNWQMSLSTLQAPAGVTITWLTALLTIIIDLQNDAVSTLVGTGVQSADFEGGNVGPKQPISSPWDVEIGYGEANAVLYIAMAGSHQVWAYTLQDCTLPRGRKVNSGTCVCVAGSGREENRNNVYPHKAGFAQPSGIGLGQGVHGPCLFVADSESSSVRVLSLSDGAVQGLVGGERDPMNLFAYGDVDGTGVDAKLQHPLGIAWSPPNGPLYVADSYNHKVKMIELKTKMCRTLFEHVTFNEPGGLCVSLGGELLYVADTNHHRIQVLDMKKRTASTLKIHFLDLVDVAVDSTTVNRSIVSRTSPRVHLKPVTIAPGQVLRLLLSLDLPAGACLTEGAPSYWQVQGSNWFLKEQVISGCLTRPPDETVIVLQVPGNDDVKERRTTLSVESLVYYCLQKEGMCLMKGITFTFELHLTEEQKAGNIQVSLVHKL</sequence>
<feature type="domain" description="Thioredoxin-like fold" evidence="2">
    <location>
        <begin position="46"/>
        <end position="139"/>
    </location>
</feature>
<evidence type="ECO:0000313" key="3">
    <source>
        <dbReference type="Ensembl" id="ENSEBUP00000024721.1"/>
    </source>
</evidence>
<dbReference type="OMA" id="IAMAGVH"/>
<dbReference type="SUPFAM" id="SSF52833">
    <property type="entry name" value="Thioredoxin-like"/>
    <property type="match status" value="1"/>
</dbReference>
<dbReference type="AlphaFoldDB" id="A0A8C4R492"/>
<organism evidence="3 4">
    <name type="scientific">Eptatretus burgeri</name>
    <name type="common">Inshore hagfish</name>
    <dbReference type="NCBI Taxonomy" id="7764"/>
    <lineage>
        <taxon>Eukaryota</taxon>
        <taxon>Metazoa</taxon>
        <taxon>Chordata</taxon>
        <taxon>Craniata</taxon>
        <taxon>Vertebrata</taxon>
        <taxon>Cyclostomata</taxon>
        <taxon>Myxini</taxon>
        <taxon>Myxiniformes</taxon>
        <taxon>Myxinidae</taxon>
        <taxon>Eptatretinae</taxon>
        <taxon>Eptatretus</taxon>
    </lineage>
</organism>
<dbReference type="Ensembl" id="ENSEBUT00000025297.1">
    <property type="protein sequence ID" value="ENSEBUP00000024721.1"/>
    <property type="gene ID" value="ENSEBUG00000015249.1"/>
</dbReference>
<dbReference type="Pfam" id="PF13905">
    <property type="entry name" value="Thioredoxin_8"/>
    <property type="match status" value="1"/>
</dbReference>
<protein>
    <submittedName>
        <fullName evidence="3">NHL repeat containing 2</fullName>
    </submittedName>
</protein>
<reference evidence="3" key="1">
    <citation type="submission" date="2025-08" db="UniProtKB">
        <authorList>
            <consortium name="Ensembl"/>
        </authorList>
    </citation>
    <scope>IDENTIFICATION</scope>
</reference>
<proteinExistence type="predicted"/>
<dbReference type="InterPro" id="IPR036249">
    <property type="entry name" value="Thioredoxin-like_sf"/>
</dbReference>
<dbReference type="InterPro" id="IPR011042">
    <property type="entry name" value="6-blade_b-propeller_TolB-like"/>
</dbReference>
<dbReference type="Pfam" id="PF01436">
    <property type="entry name" value="NHL"/>
    <property type="match status" value="1"/>
</dbReference>
<dbReference type="Gene3D" id="3.40.30.10">
    <property type="entry name" value="Glutaredoxin"/>
    <property type="match status" value="1"/>
</dbReference>
<keyword evidence="4" id="KW-1185">Reference proteome</keyword>
<dbReference type="SUPFAM" id="SSF63825">
    <property type="entry name" value="YWTD domain"/>
    <property type="match status" value="1"/>
</dbReference>
<dbReference type="Proteomes" id="UP000694388">
    <property type="component" value="Unplaced"/>
</dbReference>
<accession>A0A8C4R492</accession>
<keyword evidence="1" id="KW-0677">Repeat</keyword>
<evidence type="ECO:0000313" key="4">
    <source>
        <dbReference type="Proteomes" id="UP000694388"/>
    </source>
</evidence>
<dbReference type="PANTHER" id="PTHR46388">
    <property type="entry name" value="NHL REPEAT-CONTAINING PROTEIN 2"/>
    <property type="match status" value="1"/>
</dbReference>
<dbReference type="PANTHER" id="PTHR46388:SF2">
    <property type="entry name" value="NHL REPEAT-CONTAINING PROTEIN 2"/>
    <property type="match status" value="1"/>
</dbReference>